<accession>A0A6G0WSC7</accession>
<dbReference type="FunFam" id="3.90.190.10:FF:000256">
    <property type="entry name" value="mRNA capping enzyme, C-terminal domain containing protein"/>
    <property type="match status" value="1"/>
</dbReference>
<evidence type="ECO:0000256" key="2">
    <source>
        <dbReference type="ARBA" id="ARBA00022912"/>
    </source>
</evidence>
<dbReference type="PROSITE" id="PS50054">
    <property type="entry name" value="TYR_PHOSPHATASE_DUAL"/>
    <property type="match status" value="1"/>
</dbReference>
<dbReference type="VEuPathDB" id="FungiDB:AeMF1_012541"/>
<dbReference type="AlphaFoldDB" id="A0A6G0WSC7"/>
<feature type="compositionally biased region" description="Basic residues" evidence="3">
    <location>
        <begin position="723"/>
        <end position="740"/>
    </location>
</feature>
<comment type="caution">
    <text evidence="6">The sequence shown here is derived from an EMBL/GenBank/DDBJ whole genome shotgun (WGS) entry which is preliminary data.</text>
</comment>
<organism evidence="6 7">
    <name type="scientific">Aphanomyces euteiches</name>
    <dbReference type="NCBI Taxonomy" id="100861"/>
    <lineage>
        <taxon>Eukaryota</taxon>
        <taxon>Sar</taxon>
        <taxon>Stramenopiles</taxon>
        <taxon>Oomycota</taxon>
        <taxon>Saprolegniomycetes</taxon>
        <taxon>Saprolegniales</taxon>
        <taxon>Verrucalvaceae</taxon>
        <taxon>Aphanomyces</taxon>
    </lineage>
</organism>
<gene>
    <name evidence="6" type="ORF">Ae201684_012328</name>
</gene>
<evidence type="ECO:0000256" key="3">
    <source>
        <dbReference type="SAM" id="MobiDB-lite"/>
    </source>
</evidence>
<evidence type="ECO:0000313" key="7">
    <source>
        <dbReference type="Proteomes" id="UP000481153"/>
    </source>
</evidence>
<dbReference type="InterPro" id="IPR029021">
    <property type="entry name" value="Prot-tyrosine_phosphatase-like"/>
</dbReference>
<protein>
    <submittedName>
        <fullName evidence="6">Uncharacterized protein</fullName>
    </submittedName>
</protein>
<reference evidence="6 7" key="1">
    <citation type="submission" date="2019-07" db="EMBL/GenBank/DDBJ databases">
        <title>Genomics analysis of Aphanomyces spp. identifies a new class of oomycete effector associated with host adaptation.</title>
        <authorList>
            <person name="Gaulin E."/>
        </authorList>
    </citation>
    <scope>NUCLEOTIDE SEQUENCE [LARGE SCALE GENOMIC DNA]</scope>
    <source>
        <strain evidence="6 7">ATCC 201684</strain>
    </source>
</reference>
<feature type="domain" description="Tyrosine specific protein phosphatases" evidence="5">
    <location>
        <begin position="543"/>
        <end position="601"/>
    </location>
</feature>
<sequence>MAPTSKRDKDAWEPPDHWDDVDRLGGFIPMGASEDTRGKLVAARVPLDRKYVLPEERAWSPKHLLESCRERNMNVHLVIDLTNTFKYYNGKAEFEPYGIEYVKMRVEGFADVPNEDIVHRFIDVMSKWEKTLQEASDDDEDSTSLTPVAIVHCTHGLNRTGYLIVRYLIAIKGLTVKEALDVFSAARPPGLIKHMYIRTLYEMFNQTADMVLPELPEWAQNKYDRSKEALRTDDKFRDSKRQRVNETKRKPPENWSRPPRMGNIVVDSPFLPMRTPLNKSFDHGNDPWTPEIFATEQTLQGHRVKLVVDLTNTKKYYDGPSCFPDWEYKKFPLDGFHGAPSRNCVNKFLDLVKDFESTHPDGHLALHCTHGLNRTGFLVACYLIQRKNYSVQAAVDAFTDARPPGIIKHAYIDELFRRYANAADARIVYPVLPGWAMKKYGKRDLNLLPPPAHWLEREPHGKWIKSETVHFMPIKTMLDERYASDGSWDVDDFNEWLASEEEPVHGIINLNESGVYYRNDKLSPDIKTMHLVHKAVPNIADQNQFYETLAEWQDGVRGAPLRVVIHCTAGSRAGYFIALYLFEITRLSVDEALEAFQKSWPPGHVQKPLTKNLYFFERKKRQNTDTQIDHAAKPSQDRPRERNNERQRDRSRDRPRGRGNERSRERDNERPHHRHERRSQELSRERPRDQNSSRERTRDQNRAHPRDRSRERHHDRSQERQSKQNKNRRARRRPPYRPGF</sequence>
<dbReference type="GO" id="GO:0004721">
    <property type="term" value="F:phosphoprotein phosphatase activity"/>
    <property type="evidence" value="ECO:0007669"/>
    <property type="project" value="UniProtKB-KW"/>
</dbReference>
<dbReference type="InterPro" id="IPR016130">
    <property type="entry name" value="Tyr_Pase_AS"/>
</dbReference>
<evidence type="ECO:0000256" key="1">
    <source>
        <dbReference type="ARBA" id="ARBA00022801"/>
    </source>
</evidence>
<dbReference type="InterPro" id="IPR020422">
    <property type="entry name" value="TYR_PHOSPHATASE_DUAL_dom"/>
</dbReference>
<dbReference type="PANTHER" id="PTHR10367:SF17">
    <property type="entry name" value="MRNA-CAPPING ENZYME"/>
    <property type="match status" value="1"/>
</dbReference>
<proteinExistence type="predicted"/>
<keyword evidence="2" id="KW-0904">Protein phosphatase</keyword>
<dbReference type="PANTHER" id="PTHR10367">
    <property type="entry name" value="MRNA-CAPPING ENZYME"/>
    <property type="match status" value="1"/>
</dbReference>
<dbReference type="GO" id="GO:0006370">
    <property type="term" value="P:7-methylguanosine mRNA capping"/>
    <property type="evidence" value="ECO:0007669"/>
    <property type="project" value="TreeGrafter"/>
</dbReference>
<dbReference type="SUPFAM" id="SSF52799">
    <property type="entry name" value="(Phosphotyrosine protein) phosphatases II"/>
    <property type="match status" value="3"/>
</dbReference>
<name>A0A6G0WSC7_9STRA</name>
<keyword evidence="7" id="KW-1185">Reference proteome</keyword>
<feature type="region of interest" description="Disordered" evidence="3">
    <location>
        <begin position="229"/>
        <end position="259"/>
    </location>
</feature>
<dbReference type="Pfam" id="PF00782">
    <property type="entry name" value="DSPc"/>
    <property type="match status" value="2"/>
</dbReference>
<evidence type="ECO:0000313" key="6">
    <source>
        <dbReference type="EMBL" id="KAF0730330.1"/>
    </source>
</evidence>
<evidence type="ECO:0000259" key="4">
    <source>
        <dbReference type="PROSITE" id="PS50054"/>
    </source>
</evidence>
<dbReference type="Proteomes" id="UP000481153">
    <property type="component" value="Unassembled WGS sequence"/>
</dbReference>
<feature type="region of interest" description="Disordered" evidence="3">
    <location>
        <begin position="620"/>
        <end position="740"/>
    </location>
</feature>
<dbReference type="PROSITE" id="PS50056">
    <property type="entry name" value="TYR_PHOSPHATASE_2"/>
    <property type="match status" value="3"/>
</dbReference>
<dbReference type="InterPro" id="IPR000387">
    <property type="entry name" value="Tyr_Pase_dom"/>
</dbReference>
<feature type="domain" description="Tyrosine-protein phosphatase" evidence="4">
    <location>
        <begin position="271"/>
        <end position="425"/>
    </location>
</feature>
<dbReference type="EMBL" id="VJMJ01000155">
    <property type="protein sequence ID" value="KAF0730330.1"/>
    <property type="molecule type" value="Genomic_DNA"/>
</dbReference>
<feature type="compositionally biased region" description="Basic and acidic residues" evidence="3">
    <location>
        <begin position="627"/>
        <end position="670"/>
    </location>
</feature>
<keyword evidence="1" id="KW-0378">Hydrolase</keyword>
<feature type="domain" description="Tyrosine specific protein phosphatases" evidence="5">
    <location>
        <begin position="346"/>
        <end position="403"/>
    </location>
</feature>
<feature type="compositionally biased region" description="Basic and acidic residues" evidence="3">
    <location>
        <begin position="229"/>
        <end position="252"/>
    </location>
</feature>
<dbReference type="InterPro" id="IPR000340">
    <property type="entry name" value="Dual-sp_phosphatase_cat-dom"/>
</dbReference>
<dbReference type="Gene3D" id="3.90.190.10">
    <property type="entry name" value="Protein tyrosine phosphatase superfamily"/>
    <property type="match status" value="3"/>
</dbReference>
<feature type="compositionally biased region" description="Basic and acidic residues" evidence="3">
    <location>
        <begin position="678"/>
        <end position="722"/>
    </location>
</feature>
<dbReference type="GO" id="GO:0004484">
    <property type="term" value="F:mRNA guanylyltransferase activity"/>
    <property type="evidence" value="ECO:0007669"/>
    <property type="project" value="TreeGrafter"/>
</dbReference>
<feature type="domain" description="Tyrosine specific protein phosphatases" evidence="5">
    <location>
        <begin position="119"/>
        <end position="188"/>
    </location>
</feature>
<evidence type="ECO:0000259" key="5">
    <source>
        <dbReference type="PROSITE" id="PS50056"/>
    </source>
</evidence>
<dbReference type="PROSITE" id="PS00383">
    <property type="entry name" value="TYR_PHOSPHATASE_1"/>
    <property type="match status" value="2"/>
</dbReference>
<dbReference type="InterPro" id="IPR051029">
    <property type="entry name" value="mRNA_Capping_Enz/RNA_Phosphat"/>
</dbReference>